<dbReference type="SUPFAM" id="SSF46894">
    <property type="entry name" value="C-terminal effector domain of the bipartite response regulators"/>
    <property type="match status" value="1"/>
</dbReference>
<dbReference type="InterPro" id="IPR011990">
    <property type="entry name" value="TPR-like_helical_dom_sf"/>
</dbReference>
<dbReference type="EMBL" id="JACICE010000002">
    <property type="protein sequence ID" value="MBB3776239.1"/>
    <property type="molecule type" value="Genomic_DNA"/>
</dbReference>
<dbReference type="InterPro" id="IPR036388">
    <property type="entry name" value="WH-like_DNA-bd_sf"/>
</dbReference>
<proteinExistence type="predicted"/>
<dbReference type="InterPro" id="IPR016032">
    <property type="entry name" value="Sig_transdc_resp-reg_C-effctor"/>
</dbReference>
<dbReference type="Gene3D" id="1.25.40.10">
    <property type="entry name" value="Tetratricopeptide repeat domain"/>
    <property type="match status" value="2"/>
</dbReference>
<name>A0ABR6I018_9SPHN</name>
<protein>
    <submittedName>
        <fullName evidence="1">TolB-like protein</fullName>
    </submittedName>
</protein>
<sequence>MMPNDQVQGCEVGAQRARASLIGPFRLYQPDGREVLISNKRARAILAILCLSAGEPIERDTLRKLLWPGRYPAQAKASLRQCLLNLGKVLAPLGRDVLLVTRSSVAIRTDAIMVDLREVSAPDRPILVEFDLGEPFAHWVAARRAEIERTNPIGDRPPIPARLIDRPADRRGVAILPFRSASPSGEQDYFTDGMVDELITALSGVAGLQVAGRTSSFHFRDSTMTPAQIAAALGVSHLVEGSVQRQGEKVRIHVHLVDGASGFELWGSRFDGVLDDIFELQEAVARGVTEALAAALGIALQPPVVGNLTHSKQAYDLYLQGRTLNARLFGDGVMTRAAELVEQALAIDPDFAEAWVLLGDVHQRMGIYLAGYDPGEASMRMAACVRKALAIKPGLGHAYGLLALHEFARNNMVGALDLAFKGYEVEPNNPAVTVRIGGLLLFCGLTRRGMEFLDQAIDRDPADGRHYMVRSAGQLNLGRIDAAVADAQRCVDLGFPSVWLGVALAAAGEHERAVEAYQQSRYAIASSIPPPSGTGPMPPAMIDAYWDVAARGVCSGKPEDREAYCRTLDFLHLSMQDKEHQAITLPAVFMGYAEMLFKTIGTRITLQNLACLMSIWTKVDPMCQIWQHPEFIPFAQRIGMADVWEKYGWPDLLPMPSNRA</sequence>
<dbReference type="Proteomes" id="UP000548685">
    <property type="component" value="Unassembled WGS sequence"/>
</dbReference>
<dbReference type="Gene3D" id="3.40.50.10070">
    <property type="entry name" value="TolB, N-terminal domain"/>
    <property type="match status" value="1"/>
</dbReference>
<comment type="caution">
    <text evidence="1">The sequence shown here is derived from an EMBL/GenBank/DDBJ whole genome shotgun (WGS) entry which is preliminary data.</text>
</comment>
<organism evidence="1 2">
    <name type="scientific">Erythrobacter ramosus</name>
    <dbReference type="NCBI Taxonomy" id="35811"/>
    <lineage>
        <taxon>Bacteria</taxon>
        <taxon>Pseudomonadati</taxon>
        <taxon>Pseudomonadota</taxon>
        <taxon>Alphaproteobacteria</taxon>
        <taxon>Sphingomonadales</taxon>
        <taxon>Erythrobacteraceae</taxon>
        <taxon>Erythrobacter/Porphyrobacter group</taxon>
        <taxon>Erythrobacter</taxon>
    </lineage>
</organism>
<dbReference type="SUPFAM" id="SSF48452">
    <property type="entry name" value="TPR-like"/>
    <property type="match status" value="1"/>
</dbReference>
<evidence type="ECO:0000313" key="2">
    <source>
        <dbReference type="Proteomes" id="UP000548685"/>
    </source>
</evidence>
<reference evidence="1 2" key="1">
    <citation type="submission" date="2020-08" db="EMBL/GenBank/DDBJ databases">
        <title>Genomic Encyclopedia of Type Strains, Phase IV (KMG-IV): sequencing the most valuable type-strain genomes for metagenomic binning, comparative biology and taxonomic classification.</title>
        <authorList>
            <person name="Goeker M."/>
        </authorList>
    </citation>
    <scope>NUCLEOTIDE SEQUENCE [LARGE SCALE GENOMIC DNA]</scope>
    <source>
        <strain evidence="1 2">DSM 8510</strain>
    </source>
</reference>
<keyword evidence="2" id="KW-1185">Reference proteome</keyword>
<dbReference type="Gene3D" id="1.10.10.10">
    <property type="entry name" value="Winged helix-like DNA-binding domain superfamily/Winged helix DNA-binding domain"/>
    <property type="match status" value="1"/>
</dbReference>
<accession>A0ABR6I018</accession>
<dbReference type="InterPro" id="IPR051677">
    <property type="entry name" value="AfsR-DnrI-RedD_regulator"/>
</dbReference>
<dbReference type="PANTHER" id="PTHR35807:SF1">
    <property type="entry name" value="TRANSCRIPTIONAL REGULATOR REDD"/>
    <property type="match status" value="1"/>
</dbReference>
<gene>
    <name evidence="1" type="ORF">FHS52_002208</name>
</gene>
<evidence type="ECO:0000313" key="1">
    <source>
        <dbReference type="EMBL" id="MBB3776239.1"/>
    </source>
</evidence>
<dbReference type="PANTHER" id="PTHR35807">
    <property type="entry name" value="TRANSCRIPTIONAL REGULATOR REDD-RELATED"/>
    <property type="match status" value="1"/>
</dbReference>